<organism evidence="6 7">
    <name type="scientific">Marinicauda pacifica</name>
    <dbReference type="NCBI Taxonomy" id="1133559"/>
    <lineage>
        <taxon>Bacteria</taxon>
        <taxon>Pseudomonadati</taxon>
        <taxon>Pseudomonadota</taxon>
        <taxon>Alphaproteobacteria</taxon>
        <taxon>Maricaulales</taxon>
        <taxon>Maricaulaceae</taxon>
        <taxon>Marinicauda</taxon>
    </lineage>
</organism>
<dbReference type="AlphaFoldDB" id="A0A4S2HBM2"/>
<evidence type="ECO:0000313" key="7">
    <source>
        <dbReference type="Proteomes" id="UP000305451"/>
    </source>
</evidence>
<dbReference type="OrthoDB" id="9806226at2"/>
<dbReference type="Gene3D" id="1.10.10.10">
    <property type="entry name" value="Winged helix-like DNA-binding domain superfamily/Winged helix DNA-binding domain"/>
    <property type="match status" value="2"/>
</dbReference>
<gene>
    <name evidence="6" type="primary">scpB</name>
    <name evidence="6" type="ORF">E5162_06490</name>
</gene>
<accession>A0A4S2HBM2</accession>
<proteinExistence type="predicted"/>
<dbReference type="NCBIfam" id="TIGR00281">
    <property type="entry name" value="SMC-Scp complex subunit ScpB"/>
    <property type="match status" value="1"/>
</dbReference>
<dbReference type="GO" id="GO:0051301">
    <property type="term" value="P:cell division"/>
    <property type="evidence" value="ECO:0007669"/>
    <property type="project" value="UniProtKB-KW"/>
</dbReference>
<keyword evidence="1" id="KW-0963">Cytoplasm</keyword>
<dbReference type="PANTHER" id="PTHR34298:SF2">
    <property type="entry name" value="SEGREGATION AND CONDENSATION PROTEIN B"/>
    <property type="match status" value="1"/>
</dbReference>
<evidence type="ECO:0000256" key="4">
    <source>
        <dbReference type="ARBA" id="ARBA00023306"/>
    </source>
</evidence>
<evidence type="ECO:0000256" key="5">
    <source>
        <dbReference type="SAM" id="MobiDB-lite"/>
    </source>
</evidence>
<keyword evidence="2" id="KW-0132">Cell division</keyword>
<evidence type="ECO:0000313" key="6">
    <source>
        <dbReference type="EMBL" id="TGY93365.1"/>
    </source>
</evidence>
<keyword evidence="4" id="KW-0131">Cell cycle</keyword>
<dbReference type="PANTHER" id="PTHR34298">
    <property type="entry name" value="SEGREGATION AND CONDENSATION PROTEIN B"/>
    <property type="match status" value="1"/>
</dbReference>
<dbReference type="InterPro" id="IPR036388">
    <property type="entry name" value="WH-like_DNA-bd_sf"/>
</dbReference>
<comment type="caution">
    <text evidence="6">The sequence shown here is derived from an EMBL/GenBank/DDBJ whole genome shotgun (WGS) entry which is preliminary data.</text>
</comment>
<dbReference type="Proteomes" id="UP000305451">
    <property type="component" value="Unassembled WGS sequence"/>
</dbReference>
<sequence length="269" mass="29313">MPDGTQDETSEGPPASKPDNDPIGAAIAGLRRQAEDRPRGDGGPPGVRLTVDNEIEGQRRLEALLFAAEEPLDLETLQTRLGGGFDVGALLTGLQAKYAGAGVNLVEVAGKWRFQTAEDLQHLLQFRREEPRKLSQAALETLSIIAYHQPVTRAEIEDIRGVAVSKGTVDLLFEQKWVRLRGRRRSPGRPVTYGTTDTFLEYFGLPSLGDLPGVSDLKAAGLLSSRLPPNFDMPDPGRIAALEEDLFEDDADAANFHVDFLDEDDTPEA</sequence>
<dbReference type="SUPFAM" id="SSF46785">
    <property type="entry name" value="Winged helix' DNA-binding domain"/>
    <property type="match status" value="2"/>
</dbReference>
<reference evidence="6 7" key="1">
    <citation type="journal article" date="2013" name="Int. J. Syst. Evol. Microbiol.">
        <title>Marinicauda pacifica gen. nov., sp. nov., a prosthecate alphaproteobacterium of the family Hyphomonadaceae isolated from deep seawater.</title>
        <authorList>
            <person name="Zhang X.Y."/>
            <person name="Li G.W."/>
            <person name="Wang C.S."/>
            <person name="Zhang Y.J."/>
            <person name="Xu X.W."/>
            <person name="Li H."/>
            <person name="Liu A."/>
            <person name="Liu C."/>
            <person name="Xie B.B."/>
            <person name="Qin Q.L."/>
            <person name="Xu Z."/>
            <person name="Chen X.L."/>
            <person name="Zhou B.C."/>
            <person name="Zhang Y.Z."/>
        </authorList>
    </citation>
    <scope>NUCLEOTIDE SEQUENCE [LARGE SCALE GENOMIC DNA]</scope>
    <source>
        <strain evidence="6 7">P-1 km-3</strain>
    </source>
</reference>
<dbReference type="GO" id="GO:0051304">
    <property type="term" value="P:chromosome separation"/>
    <property type="evidence" value="ECO:0007669"/>
    <property type="project" value="InterPro"/>
</dbReference>
<feature type="region of interest" description="Disordered" evidence="5">
    <location>
        <begin position="1"/>
        <end position="49"/>
    </location>
</feature>
<evidence type="ECO:0000256" key="2">
    <source>
        <dbReference type="ARBA" id="ARBA00022618"/>
    </source>
</evidence>
<feature type="compositionally biased region" description="Acidic residues" evidence="5">
    <location>
        <begin position="1"/>
        <end position="10"/>
    </location>
</feature>
<dbReference type="Pfam" id="PF04079">
    <property type="entry name" value="SMC_ScpB"/>
    <property type="match status" value="1"/>
</dbReference>
<keyword evidence="3" id="KW-0159">Chromosome partition</keyword>
<dbReference type="InterPro" id="IPR005234">
    <property type="entry name" value="ScpB_csome_segregation"/>
</dbReference>
<dbReference type="EMBL" id="SRXV01000002">
    <property type="protein sequence ID" value="TGY93365.1"/>
    <property type="molecule type" value="Genomic_DNA"/>
</dbReference>
<keyword evidence="7" id="KW-1185">Reference proteome</keyword>
<evidence type="ECO:0000256" key="1">
    <source>
        <dbReference type="ARBA" id="ARBA00022490"/>
    </source>
</evidence>
<evidence type="ECO:0000256" key="3">
    <source>
        <dbReference type="ARBA" id="ARBA00022829"/>
    </source>
</evidence>
<protein>
    <submittedName>
        <fullName evidence="6">SMC-Scp complex subunit ScpB</fullName>
    </submittedName>
</protein>
<dbReference type="InterPro" id="IPR036390">
    <property type="entry name" value="WH_DNA-bd_sf"/>
</dbReference>
<name>A0A4S2HBM2_9PROT</name>